<feature type="compositionally biased region" description="Polar residues" evidence="2">
    <location>
        <begin position="293"/>
        <end position="306"/>
    </location>
</feature>
<evidence type="ECO:0000313" key="5">
    <source>
        <dbReference type="EnsemblPlants" id="PAC:32935607.CDS.1"/>
    </source>
</evidence>
<dbReference type="Gene3D" id="2.60.120.200">
    <property type="match status" value="1"/>
</dbReference>
<organism evidence="4">
    <name type="scientific">Physcomitrium patens</name>
    <name type="common">Spreading-leaved earth moss</name>
    <name type="synonym">Physcomitrella patens</name>
    <dbReference type="NCBI Taxonomy" id="3218"/>
    <lineage>
        <taxon>Eukaryota</taxon>
        <taxon>Viridiplantae</taxon>
        <taxon>Streptophyta</taxon>
        <taxon>Embryophyta</taxon>
        <taxon>Bryophyta</taxon>
        <taxon>Bryophytina</taxon>
        <taxon>Bryopsida</taxon>
        <taxon>Funariidae</taxon>
        <taxon>Funariales</taxon>
        <taxon>Funariaceae</taxon>
        <taxon>Physcomitrium</taxon>
    </lineage>
</organism>
<dbReference type="AlphaFoldDB" id="A0A2K1L1R0"/>
<gene>
    <name evidence="4" type="ORF">PHYPA_002756</name>
</gene>
<evidence type="ECO:0000313" key="6">
    <source>
        <dbReference type="Proteomes" id="UP000006727"/>
    </source>
</evidence>
<dbReference type="InterPro" id="IPR013320">
    <property type="entry name" value="ConA-like_dom_sf"/>
</dbReference>
<proteinExistence type="inferred from homology"/>
<dbReference type="GO" id="GO:0004553">
    <property type="term" value="F:hydrolase activity, hydrolyzing O-glycosyl compounds"/>
    <property type="evidence" value="ECO:0007669"/>
    <property type="project" value="InterPro"/>
</dbReference>
<dbReference type="PANTHER" id="PTHR10963">
    <property type="entry name" value="GLYCOSYL HYDROLASE-RELATED"/>
    <property type="match status" value="1"/>
</dbReference>
<reference evidence="4 6" key="2">
    <citation type="journal article" date="2018" name="Plant J.">
        <title>The Physcomitrella patens chromosome-scale assembly reveals moss genome structure and evolution.</title>
        <authorList>
            <person name="Lang D."/>
            <person name="Ullrich K.K."/>
            <person name="Murat F."/>
            <person name="Fuchs J."/>
            <person name="Jenkins J."/>
            <person name="Haas F.B."/>
            <person name="Piednoel M."/>
            <person name="Gundlach H."/>
            <person name="Van Bel M."/>
            <person name="Meyberg R."/>
            <person name="Vives C."/>
            <person name="Morata J."/>
            <person name="Symeonidi A."/>
            <person name="Hiss M."/>
            <person name="Muchero W."/>
            <person name="Kamisugi Y."/>
            <person name="Saleh O."/>
            <person name="Blanc G."/>
            <person name="Decker E.L."/>
            <person name="van Gessel N."/>
            <person name="Grimwood J."/>
            <person name="Hayes R.D."/>
            <person name="Graham S.W."/>
            <person name="Gunter L.E."/>
            <person name="McDaniel S.F."/>
            <person name="Hoernstein S.N.W."/>
            <person name="Larsson A."/>
            <person name="Li F.W."/>
            <person name="Perroud P.F."/>
            <person name="Phillips J."/>
            <person name="Ranjan P."/>
            <person name="Rokshar D.S."/>
            <person name="Rothfels C.J."/>
            <person name="Schneider L."/>
            <person name="Shu S."/>
            <person name="Stevenson D.W."/>
            <person name="Thummler F."/>
            <person name="Tillich M."/>
            <person name="Villarreal Aguilar J.C."/>
            <person name="Widiez T."/>
            <person name="Wong G.K."/>
            <person name="Wymore A."/>
            <person name="Zhang Y."/>
            <person name="Zimmer A.D."/>
            <person name="Quatrano R.S."/>
            <person name="Mayer K.F.X."/>
            <person name="Goodstein D."/>
            <person name="Casacuberta J.M."/>
            <person name="Vandepoele K."/>
            <person name="Reski R."/>
            <person name="Cuming A.C."/>
            <person name="Tuskan G.A."/>
            <person name="Maumus F."/>
            <person name="Salse J."/>
            <person name="Schmutz J."/>
            <person name="Rensing S.A."/>
        </authorList>
    </citation>
    <scope>NUCLEOTIDE SEQUENCE [LARGE SCALE GENOMIC DNA]</scope>
    <source>
        <strain evidence="5 6">cv. Gransden 2004</strain>
    </source>
</reference>
<dbReference type="CDD" id="cd00413">
    <property type="entry name" value="Glyco_hydrolase_16"/>
    <property type="match status" value="1"/>
</dbReference>
<evidence type="ECO:0000259" key="3">
    <source>
        <dbReference type="PROSITE" id="PS51762"/>
    </source>
</evidence>
<dbReference type="Gramene" id="Pp3c2_16200V3.2">
    <property type="protein sequence ID" value="PAC:32935608.CDS.1"/>
    <property type="gene ID" value="Pp3c2_16200"/>
</dbReference>
<dbReference type="Pfam" id="PF00722">
    <property type="entry name" value="Glyco_hydro_16"/>
    <property type="match status" value="1"/>
</dbReference>
<evidence type="ECO:0000256" key="1">
    <source>
        <dbReference type="ARBA" id="ARBA00006865"/>
    </source>
</evidence>
<feature type="region of interest" description="Disordered" evidence="2">
    <location>
        <begin position="271"/>
        <end position="354"/>
    </location>
</feature>
<dbReference type="SUPFAM" id="SSF49899">
    <property type="entry name" value="Concanavalin A-like lectins/glucanases"/>
    <property type="match status" value="1"/>
</dbReference>
<dbReference type="InterPro" id="IPR050546">
    <property type="entry name" value="Glycosyl_Hydrlase_16"/>
</dbReference>
<dbReference type="GO" id="GO:0005576">
    <property type="term" value="C:extracellular region"/>
    <property type="evidence" value="ECO:0000318"/>
    <property type="project" value="GO_Central"/>
</dbReference>
<dbReference type="InterPro" id="IPR000757">
    <property type="entry name" value="Beta-glucanase-like"/>
</dbReference>
<accession>A0A2K1L1R0</accession>
<dbReference type="EnsemblPlants" id="Pp3c2_16200V3.2">
    <property type="protein sequence ID" value="PAC:32935608.CDS.1"/>
    <property type="gene ID" value="Pp3c2_16200"/>
</dbReference>
<dbReference type="PANTHER" id="PTHR10963:SF55">
    <property type="entry name" value="GLYCOSIDE HYDROLASE FAMILY 16 PROTEIN"/>
    <property type="match status" value="1"/>
</dbReference>
<feature type="compositionally biased region" description="Low complexity" evidence="2">
    <location>
        <begin position="271"/>
        <end position="283"/>
    </location>
</feature>
<dbReference type="PaxDb" id="3218-PP1S30_337V6.1"/>
<dbReference type="GO" id="GO:0005975">
    <property type="term" value="P:carbohydrate metabolic process"/>
    <property type="evidence" value="ECO:0007669"/>
    <property type="project" value="InterPro"/>
</dbReference>
<evidence type="ECO:0000313" key="4">
    <source>
        <dbReference type="EMBL" id="PNR59964.1"/>
    </source>
</evidence>
<reference evidence="4 6" key="1">
    <citation type="journal article" date="2008" name="Science">
        <title>The Physcomitrella genome reveals evolutionary insights into the conquest of land by plants.</title>
        <authorList>
            <person name="Rensing S."/>
            <person name="Lang D."/>
            <person name="Zimmer A."/>
            <person name="Terry A."/>
            <person name="Salamov A."/>
            <person name="Shapiro H."/>
            <person name="Nishiyama T."/>
            <person name="Perroud P.-F."/>
            <person name="Lindquist E."/>
            <person name="Kamisugi Y."/>
            <person name="Tanahashi T."/>
            <person name="Sakakibara K."/>
            <person name="Fujita T."/>
            <person name="Oishi K."/>
            <person name="Shin-I T."/>
            <person name="Kuroki Y."/>
            <person name="Toyoda A."/>
            <person name="Suzuki Y."/>
            <person name="Hashimoto A."/>
            <person name="Yamaguchi K."/>
            <person name="Sugano A."/>
            <person name="Kohara Y."/>
            <person name="Fujiyama A."/>
            <person name="Anterola A."/>
            <person name="Aoki S."/>
            <person name="Ashton N."/>
            <person name="Barbazuk W.B."/>
            <person name="Barker E."/>
            <person name="Bennetzen J."/>
            <person name="Bezanilla M."/>
            <person name="Blankenship R."/>
            <person name="Cho S.H."/>
            <person name="Dutcher S."/>
            <person name="Estelle M."/>
            <person name="Fawcett J.A."/>
            <person name="Gundlach H."/>
            <person name="Hanada K."/>
            <person name="Heyl A."/>
            <person name="Hicks K.A."/>
            <person name="Hugh J."/>
            <person name="Lohr M."/>
            <person name="Mayer K."/>
            <person name="Melkozernov A."/>
            <person name="Murata T."/>
            <person name="Nelson D."/>
            <person name="Pils B."/>
            <person name="Prigge M."/>
            <person name="Reiss B."/>
            <person name="Renner T."/>
            <person name="Rombauts S."/>
            <person name="Rushton P."/>
            <person name="Sanderfoot A."/>
            <person name="Schween G."/>
            <person name="Shiu S.-H."/>
            <person name="Stueber K."/>
            <person name="Theodoulou F.L."/>
            <person name="Tu H."/>
            <person name="Van de Peer Y."/>
            <person name="Verrier P.J."/>
            <person name="Waters E."/>
            <person name="Wood A."/>
            <person name="Yang L."/>
            <person name="Cove D."/>
            <person name="Cuming A."/>
            <person name="Hasebe M."/>
            <person name="Lucas S."/>
            <person name="Mishler D.B."/>
            <person name="Reski R."/>
            <person name="Grigoriev I."/>
            <person name="Quatrano R.S."/>
            <person name="Boore J.L."/>
        </authorList>
    </citation>
    <scope>NUCLEOTIDE SEQUENCE [LARGE SCALE GENOMIC DNA]</scope>
    <source>
        <strain evidence="5 6">cv. Gransden 2004</strain>
    </source>
</reference>
<name>A0A2K1L1R0_PHYPA</name>
<evidence type="ECO:0000256" key="2">
    <source>
        <dbReference type="SAM" id="MobiDB-lite"/>
    </source>
</evidence>
<dbReference type="Gramene" id="Pp3c2_16200V3.1">
    <property type="protein sequence ID" value="PAC:32935607.CDS.1"/>
    <property type="gene ID" value="Pp3c2_16200"/>
</dbReference>
<sequence>MATQTGMREPGLAPKTGQSWHNVFMDDFSTPESLETKWRHPMGRRKWKWDAKSNKEIHWEPYCAQIVPDPDGGKSVLRVCVFSDWFHRIDRLATKETFGYGYYEARCRFQGAEGMHSAFWLLPDGMRDNPVPPGQIDGGIEIDVVEHRAKDGSSADVSSHGNTAVHWGGYGANHRSVAFKLMRLPDTPSEWATYGLLHEPGGLKWYWNGKEVNSARVWSPMPNGIYFSTEVNESGGWAGQDLSSYGPIDNPAGYIEVDYCGFWQLSDYSSSSSTTTTSTTSTSPLSVAVPSRHSATPRTSSTSDQCTPEIVSPPIPLRPEDAEFAAPENGTLTDGSPPLRPSKSPPDSRSLMDE</sequence>
<protein>
    <recommendedName>
        <fullName evidence="3">GH16 domain-containing protein</fullName>
    </recommendedName>
</protein>
<dbReference type="EMBL" id="ABEU02000002">
    <property type="protein sequence ID" value="PNR59964.1"/>
    <property type="molecule type" value="Genomic_DNA"/>
</dbReference>
<keyword evidence="6" id="KW-1185">Reference proteome</keyword>
<reference evidence="5" key="3">
    <citation type="submission" date="2020-12" db="UniProtKB">
        <authorList>
            <consortium name="EnsemblPlants"/>
        </authorList>
    </citation>
    <scope>IDENTIFICATION</scope>
</reference>
<dbReference type="EnsemblPlants" id="Pp3c2_16200V3.1">
    <property type="protein sequence ID" value="PAC:32935607.CDS.1"/>
    <property type="gene ID" value="Pp3c2_16200"/>
</dbReference>
<feature type="domain" description="GH16" evidence="3">
    <location>
        <begin position="2"/>
        <end position="268"/>
    </location>
</feature>
<dbReference type="PROSITE" id="PS51762">
    <property type="entry name" value="GH16_2"/>
    <property type="match status" value="1"/>
</dbReference>
<dbReference type="InParanoid" id="A0A2K1L1R0"/>
<comment type="similarity">
    <text evidence="1">Belongs to the glycosyl hydrolase 16 family.</text>
</comment>
<dbReference type="OMA" id="DSHWREN"/>
<dbReference type="Proteomes" id="UP000006727">
    <property type="component" value="Chromosome 2"/>
</dbReference>